<evidence type="ECO:0000313" key="2">
    <source>
        <dbReference type="Proteomes" id="UP000694402"/>
    </source>
</evidence>
<proteinExistence type="predicted"/>
<keyword evidence="2" id="KW-1185">Reference proteome</keyword>
<reference evidence="1" key="2">
    <citation type="submission" date="2025-08" db="UniProtKB">
        <authorList>
            <consortium name="Ensembl"/>
        </authorList>
    </citation>
    <scope>IDENTIFICATION</scope>
</reference>
<dbReference type="GO" id="GO:0070131">
    <property type="term" value="P:positive regulation of mitochondrial translation"/>
    <property type="evidence" value="ECO:0007669"/>
    <property type="project" value="TreeGrafter"/>
</dbReference>
<accession>A0A8C8M481</accession>
<reference evidence="2" key="1">
    <citation type="journal article" date="2018" name="PLoS ONE">
        <title>Chinook salmon (Oncorhynchus tshawytscha) genome and transcriptome.</title>
        <authorList>
            <person name="Christensen K.A."/>
            <person name="Leong J.S."/>
            <person name="Sakhrani D."/>
            <person name="Biagi C.A."/>
            <person name="Minkley D.R."/>
            <person name="Withler R.E."/>
            <person name="Rondeau E.B."/>
            <person name="Koop B.F."/>
            <person name="Devlin R.H."/>
        </authorList>
    </citation>
    <scope>NUCLEOTIDE SEQUENCE [LARGE SCALE GENOMIC DNA]</scope>
</reference>
<dbReference type="SUPFAM" id="SSF50985">
    <property type="entry name" value="RCC1/BLIP-II"/>
    <property type="match status" value="1"/>
</dbReference>
<evidence type="ECO:0000313" key="1">
    <source>
        <dbReference type="Ensembl" id="ENSOTSP00005126401.1"/>
    </source>
</evidence>
<dbReference type="GeneTree" id="ENSGT00940000157317"/>
<protein>
    <submittedName>
        <fullName evidence="1">Uncharacterized protein</fullName>
    </submittedName>
</protein>
<dbReference type="InterPro" id="IPR053035">
    <property type="entry name" value="Mitochondrial_GEF_domain"/>
</dbReference>
<dbReference type="Ensembl" id="ENSOTST00005176301.1">
    <property type="protein sequence ID" value="ENSOTSP00005126401.1"/>
    <property type="gene ID" value="ENSOTSG00005050613.1"/>
</dbReference>
<gene>
    <name evidence="1" type="primary">RCC1L</name>
</gene>
<dbReference type="Gene3D" id="2.130.10.30">
    <property type="entry name" value="Regulator of chromosome condensation 1/beta-lactamase-inhibitor protein II"/>
    <property type="match status" value="2"/>
</dbReference>
<dbReference type="PANTHER" id="PTHR46337">
    <property type="entry name" value="RCC1-LIKE G EXCHANGING FACTOR-LIKE PROTEIN"/>
    <property type="match status" value="1"/>
</dbReference>
<dbReference type="InterPro" id="IPR000408">
    <property type="entry name" value="Reg_chr_condens"/>
</dbReference>
<organism evidence="1 2">
    <name type="scientific">Oncorhynchus tshawytscha</name>
    <name type="common">Chinook salmon</name>
    <name type="synonym">Salmo tshawytscha</name>
    <dbReference type="NCBI Taxonomy" id="74940"/>
    <lineage>
        <taxon>Eukaryota</taxon>
        <taxon>Metazoa</taxon>
        <taxon>Chordata</taxon>
        <taxon>Craniata</taxon>
        <taxon>Vertebrata</taxon>
        <taxon>Euteleostomi</taxon>
        <taxon>Actinopterygii</taxon>
        <taxon>Neopterygii</taxon>
        <taxon>Teleostei</taxon>
        <taxon>Protacanthopterygii</taxon>
        <taxon>Salmoniformes</taxon>
        <taxon>Salmonidae</taxon>
        <taxon>Salmoninae</taxon>
        <taxon>Oncorhynchus</taxon>
    </lineage>
</organism>
<dbReference type="GO" id="GO:0005743">
    <property type="term" value="C:mitochondrial inner membrane"/>
    <property type="evidence" value="ECO:0007669"/>
    <property type="project" value="TreeGrafter"/>
</dbReference>
<dbReference type="AlphaFoldDB" id="A0A8C8M481"/>
<sequence length="299" mass="33421">HKVFVWGFSYTGALGIPRFEVPDSGRKKPRKYQLTSYRLETEQQISSEACGYVFTLLSSSTKDLTKVWGMVLHRDSQLGLQRTQQGCHKSYDYVLEPSPVAHCRAHSLVLTDSEGVFSLGNNAYGQCGRKIAEDEIYRYHTHTHTHSAMNCLHAILLTELIRLKQYSKCKGKSASLPLSCNTAGCMLSHANDSQLVGKVTQRACGGTQVAILNGEYQCSWKGPYLSESQTPEFVPPTLFGSAEFNPAVTINRIYCRLNHFAAVTYRGELFIWGKNVRGCLGIVCHTAIFLWHTVFNSVI</sequence>
<dbReference type="GO" id="GO:0019843">
    <property type="term" value="F:rRNA binding"/>
    <property type="evidence" value="ECO:0007669"/>
    <property type="project" value="TreeGrafter"/>
</dbReference>
<name>A0A8C8M481_ONCTS</name>
<dbReference type="Proteomes" id="UP000694402">
    <property type="component" value="Unassembled WGS sequence"/>
</dbReference>
<dbReference type="PRINTS" id="PR00633">
    <property type="entry name" value="RCCNDNSATION"/>
</dbReference>
<dbReference type="PANTHER" id="PTHR46337:SF1">
    <property type="entry name" value="RCC1-LIKE G EXCHANGING FACTOR-LIKE PROTEIN"/>
    <property type="match status" value="1"/>
</dbReference>
<reference evidence="1" key="3">
    <citation type="submission" date="2025-09" db="UniProtKB">
        <authorList>
            <consortium name="Ensembl"/>
        </authorList>
    </citation>
    <scope>IDENTIFICATION</scope>
</reference>
<dbReference type="InterPro" id="IPR009091">
    <property type="entry name" value="RCC1/BLIP-II"/>
</dbReference>
<dbReference type="GO" id="GO:0005085">
    <property type="term" value="F:guanyl-nucleotide exchange factor activity"/>
    <property type="evidence" value="ECO:0007669"/>
    <property type="project" value="TreeGrafter"/>
</dbReference>